<protein>
    <submittedName>
        <fullName evidence="1">Uncharacterized protein</fullName>
    </submittedName>
</protein>
<proteinExistence type="predicted"/>
<comment type="caution">
    <text evidence="1">The sequence shown here is derived from an EMBL/GenBank/DDBJ whole genome shotgun (WGS) entry which is preliminary data.</text>
</comment>
<accession>A0ACB7IZH6</accession>
<dbReference type="EMBL" id="WQMT02000005">
    <property type="protein sequence ID" value="KAG9222306.1"/>
    <property type="molecule type" value="Genomic_DNA"/>
</dbReference>
<evidence type="ECO:0000313" key="1">
    <source>
        <dbReference type="EMBL" id="KAG9222306.1"/>
    </source>
</evidence>
<keyword evidence="2" id="KW-1185">Reference proteome</keyword>
<gene>
    <name evidence="1" type="ORF">CCMSSC00406_0002641</name>
</gene>
<name>A0ACB7IZH6_PLECO</name>
<evidence type="ECO:0000313" key="2">
    <source>
        <dbReference type="Proteomes" id="UP000824881"/>
    </source>
</evidence>
<dbReference type="Proteomes" id="UP000824881">
    <property type="component" value="Unassembled WGS sequence"/>
</dbReference>
<organism evidence="1 2">
    <name type="scientific">Pleurotus cornucopiae</name>
    <name type="common">Cornucopia mushroom</name>
    <dbReference type="NCBI Taxonomy" id="5321"/>
    <lineage>
        <taxon>Eukaryota</taxon>
        <taxon>Fungi</taxon>
        <taxon>Dikarya</taxon>
        <taxon>Basidiomycota</taxon>
        <taxon>Agaricomycotina</taxon>
        <taxon>Agaricomycetes</taxon>
        <taxon>Agaricomycetidae</taxon>
        <taxon>Agaricales</taxon>
        <taxon>Pleurotineae</taxon>
        <taxon>Pleurotaceae</taxon>
        <taxon>Pleurotus</taxon>
    </lineage>
</organism>
<reference evidence="1 2" key="1">
    <citation type="journal article" date="2021" name="Appl. Environ. Microbiol.">
        <title>Genetic linkage and physical mapping for an oyster mushroom Pleurotus cornucopiae and QTL analysis for the trait cap color.</title>
        <authorList>
            <person name="Zhang Y."/>
            <person name="Gao W."/>
            <person name="Sonnenberg A."/>
            <person name="Chen Q."/>
            <person name="Zhang J."/>
            <person name="Huang C."/>
        </authorList>
    </citation>
    <scope>NUCLEOTIDE SEQUENCE [LARGE SCALE GENOMIC DNA]</scope>
    <source>
        <strain evidence="1">CCMSSC00406</strain>
    </source>
</reference>
<sequence>MRAIISNPPAPTCTNRLQPSDRQPTPAAMAEMAYVLITPDPRHWQPLNPTVAQLPGAPPNGVVNAVGTNFYVKIGDQNADGHGAIDAYKRANPSFFWVDIVIQQHNGFPNDAGKTLENMIFGQVLPGAQVFKHIGHGEEWYYCFNNHGNLMNFINGCLANGDDHLTYQDVHAAYNDIQHHFRTA</sequence>